<dbReference type="Proteomes" id="UP000646827">
    <property type="component" value="Unassembled WGS sequence"/>
</dbReference>
<reference evidence="1 2" key="1">
    <citation type="submission" date="2020-12" db="EMBL/GenBank/DDBJ databases">
        <title>Metabolic potential, ecology and presence of endohyphal bacteria is reflected in genomic diversity of Mucoromycotina.</title>
        <authorList>
            <person name="Muszewska A."/>
            <person name="Okrasinska A."/>
            <person name="Steczkiewicz K."/>
            <person name="Drgas O."/>
            <person name="Orlowska M."/>
            <person name="Perlinska-Lenart U."/>
            <person name="Aleksandrzak-Piekarczyk T."/>
            <person name="Szatraj K."/>
            <person name="Zielenkiewicz U."/>
            <person name="Pilsyk S."/>
            <person name="Malc E."/>
            <person name="Mieczkowski P."/>
            <person name="Kruszewska J.S."/>
            <person name="Biernat P."/>
            <person name="Pawlowska J."/>
        </authorList>
    </citation>
    <scope>NUCLEOTIDE SEQUENCE [LARGE SCALE GENOMIC DNA]</scope>
    <source>
        <strain evidence="1 2">CBS 142.35</strain>
    </source>
</reference>
<dbReference type="EMBL" id="JAEPRB010000093">
    <property type="protein sequence ID" value="KAG2222028.1"/>
    <property type="molecule type" value="Genomic_DNA"/>
</dbReference>
<evidence type="ECO:0000313" key="2">
    <source>
        <dbReference type="Proteomes" id="UP000646827"/>
    </source>
</evidence>
<feature type="non-terminal residue" evidence="1">
    <location>
        <position position="1"/>
    </location>
</feature>
<accession>A0A8H7S5U5</accession>
<dbReference type="OrthoDB" id="2232122at2759"/>
<gene>
    <name evidence="1" type="ORF">INT45_003673</name>
</gene>
<evidence type="ECO:0000313" key="1">
    <source>
        <dbReference type="EMBL" id="KAG2222028.1"/>
    </source>
</evidence>
<sequence>AESWSKLTEEGSTILSTVDRKDVAKTRQAMTTVIEKLRKVLEKMYEEYDKADESMATTLRNRLEMYDQEFMVKESIQSIVNEPGFYTQHHLSGLTALWSSEAYIDKEAAQF</sequence>
<proteinExistence type="predicted"/>
<dbReference type="AlphaFoldDB" id="A0A8H7S5U5"/>
<name>A0A8H7S5U5_9FUNG</name>
<comment type="caution">
    <text evidence="1">The sequence shown here is derived from an EMBL/GenBank/DDBJ whole genome shotgun (WGS) entry which is preliminary data.</text>
</comment>
<protein>
    <submittedName>
        <fullName evidence="1">Uncharacterized protein</fullName>
    </submittedName>
</protein>
<organism evidence="1 2">
    <name type="scientific">Circinella minor</name>
    <dbReference type="NCBI Taxonomy" id="1195481"/>
    <lineage>
        <taxon>Eukaryota</taxon>
        <taxon>Fungi</taxon>
        <taxon>Fungi incertae sedis</taxon>
        <taxon>Mucoromycota</taxon>
        <taxon>Mucoromycotina</taxon>
        <taxon>Mucoromycetes</taxon>
        <taxon>Mucorales</taxon>
        <taxon>Lichtheimiaceae</taxon>
        <taxon>Circinella</taxon>
    </lineage>
</organism>
<keyword evidence="2" id="KW-1185">Reference proteome</keyword>